<evidence type="ECO:0000259" key="4">
    <source>
        <dbReference type="PROSITE" id="PS51371"/>
    </source>
</evidence>
<dbReference type="InterPro" id="IPR014710">
    <property type="entry name" value="RmlC-like_jellyroll"/>
</dbReference>
<dbReference type="PROSITE" id="PS50042">
    <property type="entry name" value="CNMP_BINDING_3"/>
    <property type="match status" value="1"/>
</dbReference>
<keyword evidence="1 2" id="KW-0129">CBS domain</keyword>
<dbReference type="GO" id="GO:0008773">
    <property type="term" value="F:[protein-PII] uridylyltransferase activity"/>
    <property type="evidence" value="ECO:0007669"/>
    <property type="project" value="InterPro"/>
</dbReference>
<evidence type="ECO:0000313" key="5">
    <source>
        <dbReference type="EMBL" id="WRO23546.1"/>
    </source>
</evidence>
<evidence type="ECO:0000313" key="6">
    <source>
        <dbReference type="Proteomes" id="UP001329915"/>
    </source>
</evidence>
<protein>
    <submittedName>
        <fullName evidence="5">DUF294 nucleotidyltransferase-like domain-containing protein</fullName>
    </submittedName>
</protein>
<dbReference type="InterPro" id="IPR043519">
    <property type="entry name" value="NT_sf"/>
</dbReference>
<dbReference type="Gene3D" id="3.30.460.10">
    <property type="entry name" value="Beta Polymerase, domain 2"/>
    <property type="match status" value="1"/>
</dbReference>
<gene>
    <name evidence="5" type="ORF">MFMK1_003409</name>
</gene>
<dbReference type="EMBL" id="CP121694">
    <property type="protein sequence ID" value="WRO23546.1"/>
    <property type="molecule type" value="Genomic_DNA"/>
</dbReference>
<dbReference type="PANTHER" id="PTHR43080">
    <property type="entry name" value="CBS DOMAIN-CONTAINING PROTEIN CBSX3, MITOCHONDRIAL"/>
    <property type="match status" value="1"/>
</dbReference>
<evidence type="ECO:0000256" key="2">
    <source>
        <dbReference type="PROSITE-ProRule" id="PRU00703"/>
    </source>
</evidence>
<dbReference type="InterPro" id="IPR051257">
    <property type="entry name" value="Diverse_CBS-Domain"/>
</dbReference>
<dbReference type="SMART" id="SM00116">
    <property type="entry name" value="CBS"/>
    <property type="match status" value="2"/>
</dbReference>
<sequence length="642" mass="72245">MSGEHQQLSNNQIRNFLQTVHPFSLLPLKALEQLVPLIIQKVFPADSFAFRQDEESKQVLFIIITGLAEIRVRNEQGHETVPGYRREGDFFGETVVLSDKTYPASVKAINDLDCLLVSREDFEKLLEHNALFASFFGQLVVDRFRSLFREVAMEPGPLVTYESHAALKRASELMSTPVITSSPTQKTNEIARIMSLNHISAVVLTGSDGKVSGLITERDLVEKVVAKSRTPDNMPANTVSSGQPVCVPADAYYYQVLLAMIRGHAKHAIVTEGEKPVGIITIRDLIRSRNTGVISVVDRLESQLSLENLSRAATEIDQILIGLVTENAPIPEILDIITEFYDRITRQVIEIAIETMVAEYGPPPARFCWLTMGSGGRREQFMRTDQDNALIYQQLEDPDQKQNAEEYFSKLAELVVEGLTICGFAPCPGNVMAINPFWRGNTGYWNSLTAKWLQGTQSEDIRMLTIFLDFRPVYGHYPLAEDLRQFLSKSFSKQPLILSFLAEDASRGRLPVGFLGNPVGERTGKHRAEINLKKSVSVYLIDCIRLLALKEGAATTNTLERIQYLRQKKTLSKNLLDLLETSFETIMLFRLRANLEQIKNDGKPDNYLQLKTLHAREKALLKDALKAIDKLMTITREGNLIF</sequence>
<dbReference type="AlphaFoldDB" id="A0AAU0URE6"/>
<dbReference type="InterPro" id="IPR000595">
    <property type="entry name" value="cNMP-bd_dom"/>
</dbReference>
<feature type="domain" description="Cyclic nucleotide-binding" evidence="3">
    <location>
        <begin position="22"/>
        <end position="126"/>
    </location>
</feature>
<dbReference type="CDD" id="cd05401">
    <property type="entry name" value="NT_GlnE_GlnD_like"/>
    <property type="match status" value="1"/>
</dbReference>
<dbReference type="KEGG" id="dbc:MFMK1_003409"/>
<keyword evidence="6" id="KW-1185">Reference proteome</keyword>
<feature type="domain" description="CBS" evidence="4">
    <location>
        <begin position="239"/>
        <end position="296"/>
    </location>
</feature>
<dbReference type="SUPFAM" id="SSF51206">
    <property type="entry name" value="cAMP-binding domain-like"/>
    <property type="match status" value="1"/>
</dbReference>
<dbReference type="Proteomes" id="UP001329915">
    <property type="component" value="Chromosome"/>
</dbReference>
<dbReference type="Pfam" id="PF00027">
    <property type="entry name" value="cNMP_binding"/>
    <property type="match status" value="1"/>
</dbReference>
<organism evidence="5 6">
    <name type="scientific">Metallumcola ferriviriculae</name>
    <dbReference type="NCBI Taxonomy" id="3039180"/>
    <lineage>
        <taxon>Bacteria</taxon>
        <taxon>Bacillati</taxon>
        <taxon>Bacillota</taxon>
        <taxon>Clostridia</taxon>
        <taxon>Neomoorellales</taxon>
        <taxon>Desulfitibacteraceae</taxon>
        <taxon>Metallumcola</taxon>
    </lineage>
</organism>
<dbReference type="RefSeq" id="WP_366922928.1">
    <property type="nucleotide sequence ID" value="NZ_CP121694.1"/>
</dbReference>
<dbReference type="PROSITE" id="PS51371">
    <property type="entry name" value="CBS"/>
    <property type="match status" value="2"/>
</dbReference>
<feature type="domain" description="CBS" evidence="4">
    <location>
        <begin position="174"/>
        <end position="233"/>
    </location>
</feature>
<dbReference type="Gene3D" id="2.60.120.10">
    <property type="entry name" value="Jelly Rolls"/>
    <property type="match status" value="1"/>
</dbReference>
<dbReference type="InterPro" id="IPR005105">
    <property type="entry name" value="GlnD_Uridyltrans_N"/>
</dbReference>
<evidence type="ECO:0000259" key="3">
    <source>
        <dbReference type="PROSITE" id="PS50042"/>
    </source>
</evidence>
<dbReference type="Pfam" id="PF10335">
    <property type="entry name" value="DUF294_C"/>
    <property type="match status" value="1"/>
</dbReference>
<dbReference type="PANTHER" id="PTHR43080:SF2">
    <property type="entry name" value="CBS DOMAIN-CONTAINING PROTEIN"/>
    <property type="match status" value="1"/>
</dbReference>
<dbReference type="Gene3D" id="3.10.580.10">
    <property type="entry name" value="CBS-domain"/>
    <property type="match status" value="1"/>
</dbReference>
<dbReference type="CDD" id="cd00038">
    <property type="entry name" value="CAP_ED"/>
    <property type="match status" value="1"/>
</dbReference>
<dbReference type="InterPro" id="IPR000644">
    <property type="entry name" value="CBS_dom"/>
</dbReference>
<accession>A0AAU0URE6</accession>
<dbReference type="SUPFAM" id="SSF54631">
    <property type="entry name" value="CBS-domain pair"/>
    <property type="match status" value="1"/>
</dbReference>
<dbReference type="Pfam" id="PF00571">
    <property type="entry name" value="CBS"/>
    <property type="match status" value="2"/>
</dbReference>
<name>A0AAU0URE6_9FIRM</name>
<dbReference type="Pfam" id="PF03445">
    <property type="entry name" value="DUF294"/>
    <property type="match status" value="1"/>
</dbReference>
<dbReference type="InterPro" id="IPR018821">
    <property type="entry name" value="DUF294_put_nucleoTrafse_sb-bd"/>
</dbReference>
<dbReference type="InterPro" id="IPR018490">
    <property type="entry name" value="cNMP-bd_dom_sf"/>
</dbReference>
<proteinExistence type="predicted"/>
<dbReference type="InterPro" id="IPR046342">
    <property type="entry name" value="CBS_dom_sf"/>
</dbReference>
<dbReference type="SUPFAM" id="SSF81301">
    <property type="entry name" value="Nucleotidyltransferase"/>
    <property type="match status" value="1"/>
</dbReference>
<reference evidence="5 6" key="1">
    <citation type="submission" date="2023-04" db="EMBL/GenBank/DDBJ databases">
        <authorList>
            <person name="Hsu D."/>
        </authorList>
    </citation>
    <scope>NUCLEOTIDE SEQUENCE [LARGE SCALE GENOMIC DNA]</scope>
    <source>
        <strain evidence="5 6">MK1</strain>
    </source>
</reference>
<dbReference type="SMART" id="SM00100">
    <property type="entry name" value="cNMP"/>
    <property type="match status" value="1"/>
</dbReference>
<evidence type="ECO:0000256" key="1">
    <source>
        <dbReference type="ARBA" id="ARBA00023122"/>
    </source>
</evidence>